<dbReference type="Pfam" id="PF03480">
    <property type="entry name" value="DctP"/>
    <property type="match status" value="1"/>
</dbReference>
<feature type="region of interest" description="Disordered" evidence="2">
    <location>
        <begin position="341"/>
        <end position="361"/>
    </location>
</feature>
<dbReference type="InterPro" id="IPR004682">
    <property type="entry name" value="TRAP_DctP"/>
</dbReference>
<sequence>MRISGWRRLVVAVLALIVTITPATAQTYKAEYSLSMMPDTESPWGRGCVLWADLVRERTQGRINIKLHPGASLVGGDQTREFNALRQGVIDIAVGSTINWSSAIPEFNLFSLPFMLRDYRSLDRLTQGDIGRELFRRVEEQGVVPLAWGENGFRQLSNSRRPIRSPDDMRGLRFRVVGSLLFNDIFTALGAYPTQMNWNDAYRALRMRKVDGQENPIAIFNNTRLDKLGQRYVTIWDYVADPLVFVVNRQVWDSWSVQDRETVREAAVEAARFEVTLARQDLLASSQSMWDDLEGRGVKVTRLTADERQRFIDATRPVYLKWKALVGRDLVDRAETAIAKPAKLGSREPPPGKGAGRRLGG</sequence>
<keyword evidence="5" id="KW-1185">Reference proteome</keyword>
<dbReference type="EMBL" id="CABPRZ010000027">
    <property type="protein sequence ID" value="VVE51837.1"/>
    <property type="molecule type" value="Genomic_DNA"/>
</dbReference>
<dbReference type="RefSeq" id="WP_150699415.1">
    <property type="nucleotide sequence ID" value="NZ_CABPRZ010000027.1"/>
</dbReference>
<reference evidence="4 5" key="1">
    <citation type="submission" date="2019-08" db="EMBL/GenBank/DDBJ databases">
        <authorList>
            <person name="Peeters C."/>
        </authorList>
    </citation>
    <scope>NUCLEOTIDE SEQUENCE [LARGE SCALE GENOMIC DNA]</scope>
    <source>
        <strain evidence="4 5">LMG 30175</strain>
    </source>
</reference>
<evidence type="ECO:0000256" key="1">
    <source>
        <dbReference type="ARBA" id="ARBA00022729"/>
    </source>
</evidence>
<gene>
    <name evidence="4" type="ORF">PTE30175_04639</name>
</gene>
<evidence type="ECO:0000313" key="4">
    <source>
        <dbReference type="EMBL" id="VVE51837.1"/>
    </source>
</evidence>
<dbReference type="Proteomes" id="UP000414233">
    <property type="component" value="Unassembled WGS sequence"/>
</dbReference>
<name>A0A5E4YTM9_9BURK</name>
<evidence type="ECO:0000256" key="3">
    <source>
        <dbReference type="SAM" id="SignalP"/>
    </source>
</evidence>
<keyword evidence="1 3" id="KW-0732">Signal</keyword>
<dbReference type="GO" id="GO:0055085">
    <property type="term" value="P:transmembrane transport"/>
    <property type="evidence" value="ECO:0007669"/>
    <property type="project" value="InterPro"/>
</dbReference>
<evidence type="ECO:0000313" key="5">
    <source>
        <dbReference type="Proteomes" id="UP000414233"/>
    </source>
</evidence>
<protein>
    <submittedName>
        <fullName evidence="4">C4-dicarboxylate ABC transporter</fullName>
    </submittedName>
</protein>
<dbReference type="NCBIfam" id="TIGR00787">
    <property type="entry name" value="dctP"/>
    <property type="match status" value="1"/>
</dbReference>
<evidence type="ECO:0000256" key="2">
    <source>
        <dbReference type="SAM" id="MobiDB-lite"/>
    </source>
</evidence>
<dbReference type="AlphaFoldDB" id="A0A5E4YTM9"/>
<dbReference type="NCBIfam" id="NF037995">
    <property type="entry name" value="TRAP_S1"/>
    <property type="match status" value="1"/>
</dbReference>
<organism evidence="4 5">
    <name type="scientific">Pandoraea terrae</name>
    <dbReference type="NCBI Taxonomy" id="1537710"/>
    <lineage>
        <taxon>Bacteria</taxon>
        <taxon>Pseudomonadati</taxon>
        <taxon>Pseudomonadota</taxon>
        <taxon>Betaproteobacteria</taxon>
        <taxon>Burkholderiales</taxon>
        <taxon>Burkholderiaceae</taxon>
        <taxon>Pandoraea</taxon>
    </lineage>
</organism>
<feature type="signal peptide" evidence="3">
    <location>
        <begin position="1"/>
        <end position="25"/>
    </location>
</feature>
<dbReference type="GO" id="GO:0030288">
    <property type="term" value="C:outer membrane-bounded periplasmic space"/>
    <property type="evidence" value="ECO:0007669"/>
    <property type="project" value="InterPro"/>
</dbReference>
<proteinExistence type="predicted"/>
<dbReference type="OrthoDB" id="9794826at2"/>
<dbReference type="Gene3D" id="3.40.190.170">
    <property type="entry name" value="Bacterial extracellular solute-binding protein, family 7"/>
    <property type="match status" value="1"/>
</dbReference>
<dbReference type="PIRSF" id="PIRSF006470">
    <property type="entry name" value="DctB"/>
    <property type="match status" value="1"/>
</dbReference>
<accession>A0A5E4YTM9</accession>
<dbReference type="InterPro" id="IPR038404">
    <property type="entry name" value="TRAP_DctP_sf"/>
</dbReference>
<dbReference type="InterPro" id="IPR018389">
    <property type="entry name" value="DctP_fam"/>
</dbReference>
<dbReference type="PANTHER" id="PTHR33376:SF15">
    <property type="entry name" value="BLL6794 PROTEIN"/>
    <property type="match status" value="1"/>
</dbReference>
<feature type="chain" id="PRO_5022846911" evidence="3">
    <location>
        <begin position="26"/>
        <end position="361"/>
    </location>
</feature>
<dbReference type="PANTHER" id="PTHR33376">
    <property type="match status" value="1"/>
</dbReference>